<keyword evidence="5 14" id="KW-0479">Metal-binding</keyword>
<accession>A0AAN7ACW8</accession>
<dbReference type="GO" id="GO:0006289">
    <property type="term" value="P:nucleotide-excision repair"/>
    <property type="evidence" value="ECO:0007669"/>
    <property type="project" value="UniProtKB-UniRule"/>
</dbReference>
<evidence type="ECO:0000256" key="11">
    <source>
        <dbReference type="ARBA" id="ARBA00023204"/>
    </source>
</evidence>
<evidence type="ECO:0000256" key="7">
    <source>
        <dbReference type="ARBA" id="ARBA00022771"/>
    </source>
</evidence>
<dbReference type="GO" id="GO:0000439">
    <property type="term" value="C:transcription factor TFIIH core complex"/>
    <property type="evidence" value="ECO:0007669"/>
    <property type="project" value="UniProtKB-UniRule"/>
</dbReference>
<evidence type="ECO:0000256" key="3">
    <source>
        <dbReference type="ARBA" id="ARBA00005273"/>
    </source>
</evidence>
<keyword evidence="16" id="KW-1185">Reference proteome</keyword>
<dbReference type="Proteomes" id="UP001302321">
    <property type="component" value="Unassembled WGS sequence"/>
</dbReference>
<evidence type="ECO:0000256" key="1">
    <source>
        <dbReference type="ARBA" id="ARBA00002817"/>
    </source>
</evidence>
<comment type="subcellular location">
    <subcellularLocation>
        <location evidence="2 14">Nucleus</location>
    </subcellularLocation>
</comment>
<reference evidence="15" key="2">
    <citation type="submission" date="2023-05" db="EMBL/GenBank/DDBJ databases">
        <authorList>
            <consortium name="Lawrence Berkeley National Laboratory"/>
            <person name="Steindorff A."/>
            <person name="Hensen N."/>
            <person name="Bonometti L."/>
            <person name="Westerberg I."/>
            <person name="Brannstrom I.O."/>
            <person name="Guillou S."/>
            <person name="Cros-Aarteil S."/>
            <person name="Calhoun S."/>
            <person name="Haridas S."/>
            <person name="Kuo A."/>
            <person name="Mondo S."/>
            <person name="Pangilinan J."/>
            <person name="Riley R."/>
            <person name="Labutti K."/>
            <person name="Andreopoulos B."/>
            <person name="Lipzen A."/>
            <person name="Chen C."/>
            <person name="Yanf M."/>
            <person name="Daum C."/>
            <person name="Ng V."/>
            <person name="Clum A."/>
            <person name="Ohm R."/>
            <person name="Martin F."/>
            <person name="Silar P."/>
            <person name="Natvig D."/>
            <person name="Lalanne C."/>
            <person name="Gautier V."/>
            <person name="Ament-Velasquez S.L."/>
            <person name="Kruys A."/>
            <person name="Hutchinson M.I."/>
            <person name="Powell A.J."/>
            <person name="Barry K."/>
            <person name="Miller A.N."/>
            <person name="Grigoriev I.V."/>
            <person name="Debuchy R."/>
            <person name="Gladieux P."/>
            <person name="Thoren M.H."/>
            <person name="Johannesson H."/>
        </authorList>
    </citation>
    <scope>NUCLEOTIDE SEQUENCE</scope>
    <source>
        <strain evidence="15">CBS 892.96</strain>
    </source>
</reference>
<dbReference type="PANTHER" id="PTHR12831">
    <property type="entry name" value="TRANSCRIPTION INITIATION FACTOR IIH TFIIH , POLYPEPTIDE 3-RELATED"/>
    <property type="match status" value="1"/>
</dbReference>
<evidence type="ECO:0000256" key="10">
    <source>
        <dbReference type="ARBA" id="ARBA00023163"/>
    </source>
</evidence>
<proteinExistence type="inferred from homology"/>
<sequence>MSAQDAVDASEHYEVYKADDVPSLTTIIIDTNPRAWSALGEILPLSKAVANILIFVNSHLAFSNSNQVAIIAAHTNRAIWLYPTPPKPPSEDVEMRDASSKTDAFLNSANKYPQYAQIEHSLLTSLRALIGSTIVPDLDETTTQISGALTLALAHISKTAMAYTARQAPSNPTTGAAAPAATTATTGGLAGFHARILVLSVSDSAASQYIPTMNAVFAAAMSRIAIDTLALRGNATFLEQASFITRGTFIRAAEPQGLLQYLMFGFGVGSAPSNTYSADENDAKALLGKPKAVKKREGDELKKPVAECLFTPAADSVDFRAACFCHRNVVDTGFVCSICLSIFCQPPPMDECLTCGNKLAVGNYNLIKPPSGLNLEPANAALALSPSAKRKRKAEANGE</sequence>
<evidence type="ECO:0000256" key="9">
    <source>
        <dbReference type="ARBA" id="ARBA00023015"/>
    </source>
</evidence>
<keyword evidence="9 14" id="KW-0805">Transcription regulation</keyword>
<evidence type="ECO:0000256" key="6">
    <source>
        <dbReference type="ARBA" id="ARBA00022763"/>
    </source>
</evidence>
<dbReference type="FunFam" id="3.40.50.410:FF:000084">
    <property type="entry name" value="Transcription factor TFIIH subunit Tfb4, putative"/>
    <property type="match status" value="1"/>
</dbReference>
<dbReference type="PANTHER" id="PTHR12831:SF0">
    <property type="entry name" value="GENERAL TRANSCRIPTION FACTOR IIH SUBUNIT 3"/>
    <property type="match status" value="1"/>
</dbReference>
<protein>
    <recommendedName>
        <fullName evidence="4 14">General transcription and DNA repair factor IIH subunit TFB4</fullName>
        <shortName evidence="14">TFIIH subunit TFB4</shortName>
    </recommendedName>
    <alternativeName>
        <fullName evidence="13 14">RNA polymerase II transcription factor B subunit 4</fullName>
    </alternativeName>
</protein>
<evidence type="ECO:0000256" key="5">
    <source>
        <dbReference type="ARBA" id="ARBA00022723"/>
    </source>
</evidence>
<dbReference type="InterPro" id="IPR036465">
    <property type="entry name" value="vWFA_dom_sf"/>
</dbReference>
<gene>
    <name evidence="15" type="ORF">QBC36DRAFT_129647</name>
</gene>
<keyword evidence="7 14" id="KW-0863">Zinc-finger</keyword>
<dbReference type="Pfam" id="PF03850">
    <property type="entry name" value="Tfb4"/>
    <property type="match status" value="2"/>
</dbReference>
<dbReference type="GO" id="GO:0005675">
    <property type="term" value="C:transcription factor TFIIH holo complex"/>
    <property type="evidence" value="ECO:0007669"/>
    <property type="project" value="UniProtKB-UniRule"/>
</dbReference>
<evidence type="ECO:0000313" key="16">
    <source>
        <dbReference type="Proteomes" id="UP001302321"/>
    </source>
</evidence>
<evidence type="ECO:0000256" key="13">
    <source>
        <dbReference type="ARBA" id="ARBA00033341"/>
    </source>
</evidence>
<keyword evidence="10 14" id="KW-0804">Transcription</keyword>
<comment type="similarity">
    <text evidence="3 14">Belongs to the TFB4 family.</text>
</comment>
<keyword evidence="12 14" id="KW-0539">Nucleus</keyword>
<evidence type="ECO:0000313" key="15">
    <source>
        <dbReference type="EMBL" id="KAK4181147.1"/>
    </source>
</evidence>
<dbReference type="Gene3D" id="3.40.50.410">
    <property type="entry name" value="von Willebrand factor, type A domain"/>
    <property type="match status" value="1"/>
</dbReference>
<keyword evidence="8 14" id="KW-0862">Zinc</keyword>
<dbReference type="EMBL" id="MU866090">
    <property type="protein sequence ID" value="KAK4181147.1"/>
    <property type="molecule type" value="Genomic_DNA"/>
</dbReference>
<reference evidence="15" key="1">
    <citation type="journal article" date="2023" name="Mol. Phylogenet. Evol.">
        <title>Genome-scale phylogeny and comparative genomics of the fungal order Sordariales.</title>
        <authorList>
            <person name="Hensen N."/>
            <person name="Bonometti L."/>
            <person name="Westerberg I."/>
            <person name="Brannstrom I.O."/>
            <person name="Guillou S."/>
            <person name="Cros-Aarteil S."/>
            <person name="Calhoun S."/>
            <person name="Haridas S."/>
            <person name="Kuo A."/>
            <person name="Mondo S."/>
            <person name="Pangilinan J."/>
            <person name="Riley R."/>
            <person name="LaButti K."/>
            <person name="Andreopoulos B."/>
            <person name="Lipzen A."/>
            <person name="Chen C."/>
            <person name="Yan M."/>
            <person name="Daum C."/>
            <person name="Ng V."/>
            <person name="Clum A."/>
            <person name="Steindorff A."/>
            <person name="Ohm R.A."/>
            <person name="Martin F."/>
            <person name="Silar P."/>
            <person name="Natvig D.O."/>
            <person name="Lalanne C."/>
            <person name="Gautier V."/>
            <person name="Ament-Velasquez S.L."/>
            <person name="Kruys A."/>
            <person name="Hutchinson M.I."/>
            <person name="Powell A.J."/>
            <person name="Barry K."/>
            <person name="Miller A.N."/>
            <person name="Grigoriev I.V."/>
            <person name="Debuchy R."/>
            <person name="Gladieux P."/>
            <person name="Hiltunen Thoren M."/>
            <person name="Johannesson H."/>
        </authorList>
    </citation>
    <scope>NUCLEOTIDE SEQUENCE</scope>
    <source>
        <strain evidence="15">CBS 892.96</strain>
    </source>
</reference>
<comment type="caution">
    <text evidence="15">The sequence shown here is derived from an EMBL/GenBank/DDBJ whole genome shotgun (WGS) entry which is preliminary data.</text>
</comment>
<keyword evidence="11 14" id="KW-0234">DNA repair</keyword>
<evidence type="ECO:0000256" key="14">
    <source>
        <dbReference type="RuleBase" id="RU368090"/>
    </source>
</evidence>
<name>A0AAN7ACW8_9PEZI</name>
<evidence type="ECO:0000256" key="12">
    <source>
        <dbReference type="ARBA" id="ARBA00023242"/>
    </source>
</evidence>
<dbReference type="InterPro" id="IPR004600">
    <property type="entry name" value="TFIIH_Tfb4/GTF2H3"/>
</dbReference>
<evidence type="ECO:0000256" key="4">
    <source>
        <dbReference type="ARBA" id="ARBA00021280"/>
    </source>
</evidence>
<keyword evidence="6 14" id="KW-0227">DNA damage</keyword>
<comment type="function">
    <text evidence="1 14">Component of the general transcription and DNA repair factor IIH (TFIIH) core complex, which is involved in general and transcription-coupled nucleotide excision repair (NER) of damaged DNA and, when complexed to TFIIK, in RNA transcription by RNA polymerase II. In NER, TFIIH acts by opening DNA around the lesion to allow the excision of the damaged oligonucleotide and its replacement by a new DNA fragment. In transcription, TFIIH has an essential role in transcription initiation. When the pre-initiation complex (PIC) has been established, TFIIH is required for promoter opening and promoter escape. Phosphorylation of the C-terminal tail (CTD) of the largest subunit of RNA polymerase II by the kinase module TFIIK controls the initiation of transcription.</text>
</comment>
<evidence type="ECO:0000256" key="2">
    <source>
        <dbReference type="ARBA" id="ARBA00004123"/>
    </source>
</evidence>
<evidence type="ECO:0000256" key="8">
    <source>
        <dbReference type="ARBA" id="ARBA00022833"/>
    </source>
</evidence>
<dbReference type="GO" id="GO:0008270">
    <property type="term" value="F:zinc ion binding"/>
    <property type="evidence" value="ECO:0007669"/>
    <property type="project" value="UniProtKB-KW"/>
</dbReference>
<dbReference type="AlphaFoldDB" id="A0AAN7ACW8"/>
<dbReference type="GO" id="GO:0006355">
    <property type="term" value="P:regulation of DNA-templated transcription"/>
    <property type="evidence" value="ECO:0007669"/>
    <property type="project" value="InterPro"/>
</dbReference>
<organism evidence="15 16">
    <name type="scientific">Triangularia setosa</name>
    <dbReference type="NCBI Taxonomy" id="2587417"/>
    <lineage>
        <taxon>Eukaryota</taxon>
        <taxon>Fungi</taxon>
        <taxon>Dikarya</taxon>
        <taxon>Ascomycota</taxon>
        <taxon>Pezizomycotina</taxon>
        <taxon>Sordariomycetes</taxon>
        <taxon>Sordariomycetidae</taxon>
        <taxon>Sordariales</taxon>
        <taxon>Podosporaceae</taxon>
        <taxon>Triangularia</taxon>
    </lineage>
</organism>
<comment type="subunit">
    <text evidence="14">Component of the 7-subunit TFIIH core complex composed of XPB/SSL2, XPD/RAD3, SSL1, TFB1, TFB2, TFB4 and TFB5, which is active in NER. The core complex associates with the 3-subunit CTD-kinase module TFIIK composed of CCL1, KIN28 and TFB3 to form the 10-subunit holoenzyme (holo-TFIIH) active in transcription.</text>
</comment>